<organism evidence="1 2">
    <name type="scientific">Streptococcus sanguinis SK72</name>
    <dbReference type="NCBI Taxonomy" id="888809"/>
    <lineage>
        <taxon>Bacteria</taxon>
        <taxon>Bacillati</taxon>
        <taxon>Bacillota</taxon>
        <taxon>Bacilli</taxon>
        <taxon>Lactobacillales</taxon>
        <taxon>Streptococcaceae</taxon>
        <taxon>Streptococcus</taxon>
    </lineage>
</organism>
<evidence type="ECO:0000313" key="1">
    <source>
        <dbReference type="EMBL" id="EGD29779.1"/>
    </source>
</evidence>
<dbReference type="RefSeq" id="WP_002904818.1">
    <property type="nucleotide sequence ID" value="NZ_GL872376.1"/>
</dbReference>
<evidence type="ECO:0000313" key="2">
    <source>
        <dbReference type="Proteomes" id="UP000003332"/>
    </source>
</evidence>
<comment type="caution">
    <text evidence="1">The sequence shown here is derived from an EMBL/GenBank/DDBJ whole genome shotgun (WGS) entry which is preliminary data.</text>
</comment>
<sequence>MKILEIEVLSTLYVSGVYIYHIEVQFLSIYNQETHSLRVMPVTKEAISDMAAYMMENYYTRLVRCSLEKDFTCIAI</sequence>
<name>F0I1Q1_STRSA</name>
<dbReference type="EMBL" id="AEXV01000007">
    <property type="protein sequence ID" value="EGD29779.1"/>
    <property type="molecule type" value="Genomic_DNA"/>
</dbReference>
<dbReference type="HOGENOM" id="CLU_2653043_0_0_9"/>
<dbReference type="AlphaFoldDB" id="F0I1Q1"/>
<protein>
    <submittedName>
        <fullName evidence="1">Uncharacterized protein</fullName>
    </submittedName>
</protein>
<proteinExistence type="predicted"/>
<dbReference type="PATRIC" id="fig|888809.3.peg.1259"/>
<accession>F0I1Q1</accession>
<gene>
    <name evidence="1" type="ORF">HMPREF9381_1292</name>
</gene>
<reference evidence="1 2" key="1">
    <citation type="submission" date="2011-02" db="EMBL/GenBank/DDBJ databases">
        <authorList>
            <person name="Muzny D."/>
            <person name="Qin X."/>
            <person name="Deng J."/>
            <person name="Jiang H."/>
            <person name="Liu Y."/>
            <person name="Qu J."/>
            <person name="Song X.-Z."/>
            <person name="Zhang L."/>
            <person name="Thornton R."/>
            <person name="Coyle M."/>
            <person name="Francisco L."/>
            <person name="Jackson L."/>
            <person name="Javaid M."/>
            <person name="Korchina V."/>
            <person name="Kovar C."/>
            <person name="Mata R."/>
            <person name="Mathew T."/>
            <person name="Ngo R."/>
            <person name="Nguyen L."/>
            <person name="Nguyen N."/>
            <person name="Okwuonu G."/>
            <person name="Ongeri F."/>
            <person name="Pham C."/>
            <person name="Simmons D."/>
            <person name="Wilczek-Boney K."/>
            <person name="Hale W."/>
            <person name="Jakkamsetti A."/>
            <person name="Pham P."/>
            <person name="Ruth R."/>
            <person name="San Lucas F."/>
            <person name="Warren J."/>
            <person name="Zhang J."/>
            <person name="Zhao Z."/>
            <person name="Zhou C."/>
            <person name="Zhu D."/>
            <person name="Lee S."/>
            <person name="Bess C."/>
            <person name="Blankenburg K."/>
            <person name="Forbes L."/>
            <person name="Fu Q."/>
            <person name="Gubbala S."/>
            <person name="Hirani K."/>
            <person name="Jayaseelan J.C."/>
            <person name="Lara F."/>
            <person name="Munidasa M."/>
            <person name="Palculict T."/>
            <person name="Patil S."/>
            <person name="Pu L.-L."/>
            <person name="Saada N."/>
            <person name="Tang L."/>
            <person name="Weissenberger G."/>
            <person name="Zhu Y."/>
            <person name="Hemphill L."/>
            <person name="Shang Y."/>
            <person name="Youmans B."/>
            <person name="Ayvaz T."/>
            <person name="Ross M."/>
            <person name="Santibanez J."/>
            <person name="Aqrawi P."/>
            <person name="Gross S."/>
            <person name="Joshi V."/>
            <person name="Fowler G."/>
            <person name="Nazareth L."/>
            <person name="Reid J."/>
            <person name="Worley K."/>
            <person name="Petrosino J."/>
            <person name="Highlander S."/>
            <person name="Gibbs R."/>
        </authorList>
    </citation>
    <scope>NUCLEOTIDE SEQUENCE [LARGE SCALE GENOMIC DNA]</scope>
    <source>
        <strain evidence="1 2">SK72</strain>
    </source>
</reference>
<dbReference type="Proteomes" id="UP000003332">
    <property type="component" value="Unassembled WGS sequence"/>
</dbReference>